<proteinExistence type="predicted"/>
<evidence type="ECO:0000313" key="1">
    <source>
        <dbReference type="EMBL" id="KJN26141.1"/>
    </source>
</evidence>
<organism evidence="1 2">
    <name type="scientific">Enterobacter sichuanensis</name>
    <dbReference type="NCBI Taxonomy" id="2071710"/>
    <lineage>
        <taxon>Bacteria</taxon>
        <taxon>Pseudomonadati</taxon>
        <taxon>Pseudomonadota</taxon>
        <taxon>Gammaproteobacteria</taxon>
        <taxon>Enterobacterales</taxon>
        <taxon>Enterobacteriaceae</taxon>
        <taxon>Enterobacter</taxon>
        <taxon>Enterobacter cloacae complex</taxon>
    </lineage>
</organism>
<dbReference type="AlphaFoldDB" id="A0A0F1AVI9"/>
<sequence length="232" mass="26740">MSTRAEIKDGAQFDVLRRGIIYTEVLGWVDMGHARGSDIMELKSQFIAGERSGKPSYIVMYRQDMHFVKFNSQFGVGKFSRWEIKRGRSTEDINRIMLAMMMNTAARFEGLQSLRAFSWYTDSGFSGEDLVSDLFGFHRAIMPGRYGYRLKPVSYDAAVRRWDHYGAIGSHKNHGFRPILFPDPDDPCVRHQPYTVNLPHFMTWLRPWDDFTSGIVKVITDNGMSLGYTKVK</sequence>
<dbReference type="Proteomes" id="UP000033352">
    <property type="component" value="Unassembled WGS sequence"/>
</dbReference>
<name>A0A0F1AVI9_9ENTR</name>
<dbReference type="EMBL" id="JZYX01000026">
    <property type="protein sequence ID" value="KJN26141.1"/>
    <property type="molecule type" value="Genomic_DNA"/>
</dbReference>
<evidence type="ECO:0000313" key="2">
    <source>
        <dbReference type="Proteomes" id="UP000033352"/>
    </source>
</evidence>
<protein>
    <submittedName>
        <fullName evidence="1">Uncharacterized protein</fullName>
    </submittedName>
</protein>
<dbReference type="RefSeq" id="WP_045285845.1">
    <property type="nucleotide sequence ID" value="NZ_CP170190.1"/>
</dbReference>
<dbReference type="PATRIC" id="fig|1619248.3.peg.1906"/>
<comment type="caution">
    <text evidence="1">The sequence shown here is derived from an EMBL/GenBank/DDBJ whole genome shotgun (WGS) entry which is preliminary data.</text>
</comment>
<accession>A0A0F1AVI9</accession>
<dbReference type="OrthoDB" id="6629090at2"/>
<gene>
    <name evidence="1" type="ORF">SS37_13475</name>
</gene>
<reference evidence="1 2" key="1">
    <citation type="submission" date="2015-03" db="EMBL/GenBank/DDBJ databases">
        <authorList>
            <person name="McCorrison J."/>
            <person name="Sanka R."/>
            <person name="Adams M."/>
            <person name="Brinkac L."/>
            <person name="Nierman W."/>
            <person name="Sutton G."/>
            <person name="Nelson K."/>
            <person name="Kiedrowski L."/>
            <person name="Guerrero D."/>
            <person name="Bonomo R."/>
        </authorList>
    </citation>
    <scope>NUCLEOTIDE SEQUENCE [LARGE SCALE GENOMIC DNA]</scope>
    <source>
        <strain evidence="1 2">35699</strain>
    </source>
</reference>